<protein>
    <recommendedName>
        <fullName evidence="3">Peptidase M61 catalytic domain-containing protein</fullName>
    </recommendedName>
</protein>
<organism evidence="1 2">
    <name type="scientific">Candidatus Faecivivens stercoravium</name>
    <dbReference type="NCBI Taxonomy" id="2840803"/>
    <lineage>
        <taxon>Bacteria</taxon>
        <taxon>Bacillati</taxon>
        <taxon>Bacillota</taxon>
        <taxon>Clostridia</taxon>
        <taxon>Eubacteriales</taxon>
        <taxon>Oscillospiraceae</taxon>
        <taxon>Oscillospiraceae incertae sedis</taxon>
        <taxon>Candidatus Faecivivens</taxon>
    </lineage>
</organism>
<dbReference type="EMBL" id="DVHA01000061">
    <property type="protein sequence ID" value="HIR60308.1"/>
    <property type="molecule type" value="Genomic_DNA"/>
</dbReference>
<reference evidence="1" key="2">
    <citation type="journal article" date="2021" name="PeerJ">
        <title>Extensive microbial diversity within the chicken gut microbiome revealed by metagenomics and culture.</title>
        <authorList>
            <person name="Gilroy R."/>
            <person name="Ravi A."/>
            <person name="Getino M."/>
            <person name="Pursley I."/>
            <person name="Horton D.L."/>
            <person name="Alikhan N.F."/>
            <person name="Baker D."/>
            <person name="Gharbi K."/>
            <person name="Hall N."/>
            <person name="Watson M."/>
            <person name="Adriaenssens E.M."/>
            <person name="Foster-Nyarko E."/>
            <person name="Jarju S."/>
            <person name="Secka A."/>
            <person name="Antonio M."/>
            <person name="Oren A."/>
            <person name="Chaudhuri R.R."/>
            <person name="La Ragione R."/>
            <person name="Hildebrand F."/>
            <person name="Pallen M.J."/>
        </authorList>
    </citation>
    <scope>NUCLEOTIDE SEQUENCE</scope>
    <source>
        <strain evidence="1">CHK189-12415</strain>
    </source>
</reference>
<sequence length="466" mass="52165">MHFSVQIRPQWDKSSGTVSALDLTLKTDRPVKAGEDLAARILTIVNIPFCPMEPASFSDEAGEIPVEARKGGAEMSFIHREFYRALRDTVGETVIRYRITPRVQPEGYRSSPYFDLVAEKGGVLGTGTTFLLHPPVLSEEADFSLRWDLSGLPEGSRGVWSLGTGDCEKRLTVSDILFSAYMAGQVKAIEEGKAGFYWFGETPFPAEACAGEITRLFNYMSKLFRDKGGDYRVFTRRNHFPGGGGTALTRSYIYAYGEGDAVTVEELQSLLAHEMVHNWPTLRDDPPGAGTWYVEGSAEYYSTLIPLEMGICSPRRTADIINEKAGSYYENPMQGLDNLELGKRYWTDRRCQRLPYARGILYLSNLDAEIRRRTAGQKTLLDIELALLQLESPTAEDFLRIGSEIAGFDLRPGYEDMCAGKLPPPDPDAFGGKFRVVPCKVKLNNAQHRADRELLDEESDGYRWEV</sequence>
<evidence type="ECO:0000313" key="2">
    <source>
        <dbReference type="Proteomes" id="UP000824241"/>
    </source>
</evidence>
<reference evidence="1" key="1">
    <citation type="submission" date="2020-10" db="EMBL/GenBank/DDBJ databases">
        <authorList>
            <person name="Gilroy R."/>
        </authorList>
    </citation>
    <scope>NUCLEOTIDE SEQUENCE</scope>
    <source>
        <strain evidence="1">CHK189-12415</strain>
    </source>
</reference>
<feature type="non-terminal residue" evidence="1">
    <location>
        <position position="466"/>
    </location>
</feature>
<dbReference type="AlphaFoldDB" id="A0A9D1J4B6"/>
<evidence type="ECO:0000313" key="1">
    <source>
        <dbReference type="EMBL" id="HIR60308.1"/>
    </source>
</evidence>
<dbReference type="Proteomes" id="UP000824241">
    <property type="component" value="Unassembled WGS sequence"/>
</dbReference>
<evidence type="ECO:0008006" key="3">
    <source>
        <dbReference type="Google" id="ProtNLM"/>
    </source>
</evidence>
<dbReference type="SUPFAM" id="SSF55486">
    <property type="entry name" value="Metalloproteases ('zincins'), catalytic domain"/>
    <property type="match status" value="1"/>
</dbReference>
<name>A0A9D1J4B6_9FIRM</name>
<gene>
    <name evidence="1" type="ORF">IAB37_01860</name>
</gene>
<dbReference type="Gene3D" id="1.10.390.10">
    <property type="entry name" value="Neutral Protease Domain 2"/>
    <property type="match status" value="1"/>
</dbReference>
<accession>A0A9D1J4B6</accession>
<dbReference type="InterPro" id="IPR027268">
    <property type="entry name" value="Peptidase_M4/M1_CTD_sf"/>
</dbReference>
<comment type="caution">
    <text evidence="1">The sequence shown here is derived from an EMBL/GenBank/DDBJ whole genome shotgun (WGS) entry which is preliminary data.</text>
</comment>
<proteinExistence type="predicted"/>